<dbReference type="Gene3D" id="3.30.70.20">
    <property type="match status" value="1"/>
</dbReference>
<evidence type="ECO:0000313" key="5">
    <source>
        <dbReference type="EMBL" id="HIQ80888.1"/>
    </source>
</evidence>
<organism evidence="5 6">
    <name type="scientific">Candidatus Scatavimonas merdigallinarum</name>
    <dbReference type="NCBI Taxonomy" id="2840914"/>
    <lineage>
        <taxon>Bacteria</taxon>
        <taxon>Bacillati</taxon>
        <taxon>Bacillota</taxon>
        <taxon>Clostridia</taxon>
        <taxon>Eubacteriales</taxon>
        <taxon>Oscillospiraceae</taxon>
        <taxon>Oscillospiraceae incertae sedis</taxon>
        <taxon>Candidatus Scatavimonas</taxon>
    </lineage>
</organism>
<dbReference type="SUPFAM" id="SSF54862">
    <property type="entry name" value="4Fe-4S ferredoxins"/>
    <property type="match status" value="1"/>
</dbReference>
<dbReference type="GO" id="GO:0046872">
    <property type="term" value="F:metal ion binding"/>
    <property type="evidence" value="ECO:0007669"/>
    <property type="project" value="UniProtKB-KW"/>
</dbReference>
<dbReference type="InterPro" id="IPR017900">
    <property type="entry name" value="4Fe4S_Fe_S_CS"/>
</dbReference>
<reference evidence="5" key="1">
    <citation type="submission" date="2020-10" db="EMBL/GenBank/DDBJ databases">
        <authorList>
            <person name="Gilroy R."/>
        </authorList>
    </citation>
    <scope>NUCLEOTIDE SEQUENCE</scope>
    <source>
        <strain evidence="5">ChiSjej1B19-3389</strain>
    </source>
</reference>
<dbReference type="PANTHER" id="PTHR43193:SF2">
    <property type="entry name" value="POLYFERREDOXIN PROTEIN FWDF"/>
    <property type="match status" value="1"/>
</dbReference>
<dbReference type="EMBL" id="DVFW01000028">
    <property type="protein sequence ID" value="HIQ80888.1"/>
    <property type="molecule type" value="Genomic_DNA"/>
</dbReference>
<keyword evidence="2" id="KW-0408">Iron</keyword>
<evidence type="ECO:0000259" key="4">
    <source>
        <dbReference type="PROSITE" id="PS51379"/>
    </source>
</evidence>
<keyword evidence="3" id="KW-0411">Iron-sulfur</keyword>
<dbReference type="Pfam" id="PF04422">
    <property type="entry name" value="FrhB_FdhB_N"/>
    <property type="match status" value="1"/>
</dbReference>
<keyword evidence="1" id="KW-0479">Metal-binding</keyword>
<accession>A0A9D1CUU5</accession>
<dbReference type="Pfam" id="PF12838">
    <property type="entry name" value="Fer4_7"/>
    <property type="match status" value="1"/>
</dbReference>
<proteinExistence type="predicted"/>
<evidence type="ECO:0000256" key="2">
    <source>
        <dbReference type="ARBA" id="ARBA00023004"/>
    </source>
</evidence>
<dbReference type="InterPro" id="IPR007516">
    <property type="entry name" value="Co_F420_Hydgase/DH_bsu_N"/>
</dbReference>
<dbReference type="PROSITE" id="PS51379">
    <property type="entry name" value="4FE4S_FER_2"/>
    <property type="match status" value="2"/>
</dbReference>
<dbReference type="InterPro" id="IPR007525">
    <property type="entry name" value="FrhB_FdhB_C"/>
</dbReference>
<dbReference type="Pfam" id="PF04432">
    <property type="entry name" value="FrhB_FdhB_C"/>
    <property type="match status" value="1"/>
</dbReference>
<dbReference type="AlphaFoldDB" id="A0A9D1CUU5"/>
<dbReference type="PANTHER" id="PTHR43193">
    <property type="match status" value="1"/>
</dbReference>
<evidence type="ECO:0000256" key="3">
    <source>
        <dbReference type="ARBA" id="ARBA00023014"/>
    </source>
</evidence>
<dbReference type="PROSITE" id="PS00198">
    <property type="entry name" value="4FE4S_FER_1"/>
    <property type="match status" value="2"/>
</dbReference>
<feature type="domain" description="4Fe-4S ferredoxin-type" evidence="4">
    <location>
        <begin position="2"/>
        <end position="31"/>
    </location>
</feature>
<evidence type="ECO:0000313" key="6">
    <source>
        <dbReference type="Proteomes" id="UP000886787"/>
    </source>
</evidence>
<dbReference type="Proteomes" id="UP000886787">
    <property type="component" value="Unassembled WGS sequence"/>
</dbReference>
<sequence length="374" mass="41888">MMAIITDKEKCCGCGSCSAVCPQGCITMQPDKEGFMHPRIDTQRCTGCQACRTACPVLHMPRRLPVQGTYSAYSRDEAVRRESSSGGIFTELARQVLDNGGVVFGAAFDGAFCVKHICIERRQALYKLRASKYVQSTTGGTYRQARTLLEQGRLVLYSGTPCQIAGLRAYLKKDYENLITQSMICHGVPSPKVWKKYLDFIAGEDTVQGVQFRNKETGWKKYRLKIVKKGGAYSATVWEDPYMKAFVRNLALRPSCGACAFKGYKQTADVTLADYWGAEQLEPELDDDKGLSLVFIHSEKGQRLFESLHDAIAWKPADMHKAVLFNQSLVKASAPHRRRAFFFSNLEKYPFDVLVEKCLKSPGAVQLAKKRLIL</sequence>
<comment type="caution">
    <text evidence="5">The sequence shown here is derived from an EMBL/GenBank/DDBJ whole genome shotgun (WGS) entry which is preliminary data.</text>
</comment>
<dbReference type="InterPro" id="IPR052977">
    <property type="entry name" value="Polyferredoxin-like_ET"/>
</dbReference>
<reference evidence="5" key="2">
    <citation type="journal article" date="2021" name="PeerJ">
        <title>Extensive microbial diversity within the chicken gut microbiome revealed by metagenomics and culture.</title>
        <authorList>
            <person name="Gilroy R."/>
            <person name="Ravi A."/>
            <person name="Getino M."/>
            <person name="Pursley I."/>
            <person name="Horton D.L."/>
            <person name="Alikhan N.F."/>
            <person name="Baker D."/>
            <person name="Gharbi K."/>
            <person name="Hall N."/>
            <person name="Watson M."/>
            <person name="Adriaenssens E.M."/>
            <person name="Foster-Nyarko E."/>
            <person name="Jarju S."/>
            <person name="Secka A."/>
            <person name="Antonio M."/>
            <person name="Oren A."/>
            <person name="Chaudhuri R.R."/>
            <person name="La Ragione R."/>
            <person name="Hildebrand F."/>
            <person name="Pallen M.J."/>
        </authorList>
    </citation>
    <scope>NUCLEOTIDE SEQUENCE</scope>
    <source>
        <strain evidence="5">ChiSjej1B19-3389</strain>
    </source>
</reference>
<feature type="domain" description="4Fe-4S ferredoxin-type" evidence="4">
    <location>
        <begin position="36"/>
        <end position="63"/>
    </location>
</feature>
<protein>
    <submittedName>
        <fullName evidence="5">Coenzyme F420 hydrogenase/dehydrogenase, beta subunit C-terminal domain</fullName>
    </submittedName>
</protein>
<gene>
    <name evidence="5" type="ORF">IAD32_06350</name>
</gene>
<name>A0A9D1CUU5_9FIRM</name>
<evidence type="ECO:0000256" key="1">
    <source>
        <dbReference type="ARBA" id="ARBA00022723"/>
    </source>
</evidence>
<dbReference type="GO" id="GO:0051536">
    <property type="term" value="F:iron-sulfur cluster binding"/>
    <property type="evidence" value="ECO:0007669"/>
    <property type="project" value="UniProtKB-KW"/>
</dbReference>
<dbReference type="InterPro" id="IPR017896">
    <property type="entry name" value="4Fe4S_Fe-S-bd"/>
</dbReference>